<evidence type="ECO:0000313" key="3">
    <source>
        <dbReference type="Proteomes" id="UP001066276"/>
    </source>
</evidence>
<evidence type="ECO:0000256" key="1">
    <source>
        <dbReference type="SAM" id="MobiDB-lite"/>
    </source>
</evidence>
<dbReference type="Proteomes" id="UP001066276">
    <property type="component" value="Chromosome 9"/>
</dbReference>
<feature type="region of interest" description="Disordered" evidence="1">
    <location>
        <begin position="31"/>
        <end position="73"/>
    </location>
</feature>
<sequence length="73" mass="8144">MGDVAPLGFFKSPHSPFMRDPLAQEDVYQSPADINKEEDRGQQKLRDARNQEGPRAEASYALESVATPDEQIP</sequence>
<dbReference type="EMBL" id="JANPWB010000013">
    <property type="protein sequence ID" value="KAJ1109121.1"/>
    <property type="molecule type" value="Genomic_DNA"/>
</dbReference>
<name>A0AAV7N0J5_PLEWA</name>
<organism evidence="2 3">
    <name type="scientific">Pleurodeles waltl</name>
    <name type="common">Iberian ribbed newt</name>
    <dbReference type="NCBI Taxonomy" id="8319"/>
    <lineage>
        <taxon>Eukaryota</taxon>
        <taxon>Metazoa</taxon>
        <taxon>Chordata</taxon>
        <taxon>Craniata</taxon>
        <taxon>Vertebrata</taxon>
        <taxon>Euteleostomi</taxon>
        <taxon>Amphibia</taxon>
        <taxon>Batrachia</taxon>
        <taxon>Caudata</taxon>
        <taxon>Salamandroidea</taxon>
        <taxon>Salamandridae</taxon>
        <taxon>Pleurodelinae</taxon>
        <taxon>Pleurodeles</taxon>
    </lineage>
</organism>
<protein>
    <submittedName>
        <fullName evidence="2">Uncharacterized protein</fullName>
    </submittedName>
</protein>
<dbReference type="AlphaFoldDB" id="A0AAV7N0J5"/>
<feature type="compositionally biased region" description="Basic and acidic residues" evidence="1">
    <location>
        <begin position="34"/>
        <end position="55"/>
    </location>
</feature>
<accession>A0AAV7N0J5</accession>
<comment type="caution">
    <text evidence="2">The sequence shown here is derived from an EMBL/GenBank/DDBJ whole genome shotgun (WGS) entry which is preliminary data.</text>
</comment>
<keyword evidence="3" id="KW-1185">Reference proteome</keyword>
<evidence type="ECO:0000313" key="2">
    <source>
        <dbReference type="EMBL" id="KAJ1109121.1"/>
    </source>
</evidence>
<proteinExistence type="predicted"/>
<reference evidence="2" key="1">
    <citation type="journal article" date="2022" name="bioRxiv">
        <title>Sequencing and chromosome-scale assembly of the giantPleurodeles waltlgenome.</title>
        <authorList>
            <person name="Brown T."/>
            <person name="Elewa A."/>
            <person name="Iarovenko S."/>
            <person name="Subramanian E."/>
            <person name="Araus A.J."/>
            <person name="Petzold A."/>
            <person name="Susuki M."/>
            <person name="Suzuki K.-i.T."/>
            <person name="Hayashi T."/>
            <person name="Toyoda A."/>
            <person name="Oliveira C."/>
            <person name="Osipova E."/>
            <person name="Leigh N.D."/>
            <person name="Simon A."/>
            <person name="Yun M.H."/>
        </authorList>
    </citation>
    <scope>NUCLEOTIDE SEQUENCE</scope>
    <source>
        <strain evidence="2">20211129_DDA</strain>
        <tissue evidence="2">Liver</tissue>
    </source>
</reference>
<gene>
    <name evidence="2" type="ORF">NDU88_006486</name>
</gene>